<dbReference type="SMART" id="SM00387">
    <property type="entry name" value="HATPase_c"/>
    <property type="match status" value="1"/>
</dbReference>
<feature type="domain" description="HAMP" evidence="13">
    <location>
        <begin position="207"/>
        <end position="260"/>
    </location>
</feature>
<evidence type="ECO:0000256" key="3">
    <source>
        <dbReference type="ARBA" id="ARBA00012438"/>
    </source>
</evidence>
<evidence type="ECO:0000256" key="8">
    <source>
        <dbReference type="ARBA" id="ARBA00022989"/>
    </source>
</evidence>
<dbReference type="RefSeq" id="WP_035924347.1">
    <property type="nucleotide sequence ID" value="NZ_JSUH01000003.1"/>
</dbReference>
<dbReference type="InterPro" id="IPR036890">
    <property type="entry name" value="HATPase_C_sf"/>
</dbReference>
<dbReference type="Pfam" id="PF00672">
    <property type="entry name" value="HAMP"/>
    <property type="match status" value="1"/>
</dbReference>
<dbReference type="EMBL" id="JSUH01000003">
    <property type="protein sequence ID" value="KHD98356.1"/>
    <property type="molecule type" value="Genomic_DNA"/>
</dbReference>
<evidence type="ECO:0000256" key="5">
    <source>
        <dbReference type="ARBA" id="ARBA00022679"/>
    </source>
</evidence>
<dbReference type="AlphaFoldDB" id="A0A0A6VUW8"/>
<dbReference type="InterPro" id="IPR036097">
    <property type="entry name" value="HisK_dim/P_sf"/>
</dbReference>
<dbReference type="Pfam" id="PF02518">
    <property type="entry name" value="HATPase_c"/>
    <property type="match status" value="1"/>
</dbReference>
<evidence type="ECO:0000256" key="1">
    <source>
        <dbReference type="ARBA" id="ARBA00000085"/>
    </source>
</evidence>
<dbReference type="Pfam" id="PF00512">
    <property type="entry name" value="HisKA"/>
    <property type="match status" value="1"/>
</dbReference>
<evidence type="ECO:0000256" key="2">
    <source>
        <dbReference type="ARBA" id="ARBA00004236"/>
    </source>
</evidence>
<accession>A0A0A6VUW8</accession>
<evidence type="ECO:0000256" key="10">
    <source>
        <dbReference type="ARBA" id="ARBA00023136"/>
    </source>
</evidence>
<dbReference type="SMART" id="SM00388">
    <property type="entry name" value="HisKA"/>
    <property type="match status" value="1"/>
</dbReference>
<dbReference type="Gene3D" id="1.10.287.130">
    <property type="match status" value="1"/>
</dbReference>
<dbReference type="FunFam" id="1.10.287.130:FF:000001">
    <property type="entry name" value="Two-component sensor histidine kinase"/>
    <property type="match status" value="1"/>
</dbReference>
<dbReference type="InterPro" id="IPR003661">
    <property type="entry name" value="HisK_dim/P_dom"/>
</dbReference>
<dbReference type="SUPFAM" id="SSF158472">
    <property type="entry name" value="HAMP domain-like"/>
    <property type="match status" value="1"/>
</dbReference>
<comment type="caution">
    <text evidence="14">The sequence shown here is derived from an EMBL/GenBank/DDBJ whole genome shotgun (WGS) entry which is preliminary data.</text>
</comment>
<dbReference type="PANTHER" id="PTHR45436:SF5">
    <property type="entry name" value="SENSOR HISTIDINE KINASE TRCS"/>
    <property type="match status" value="1"/>
</dbReference>
<dbReference type="GO" id="GO:0005886">
    <property type="term" value="C:plasma membrane"/>
    <property type="evidence" value="ECO:0007669"/>
    <property type="project" value="UniProtKB-SubCell"/>
</dbReference>
<dbReference type="InterPro" id="IPR004358">
    <property type="entry name" value="Sig_transdc_His_kin-like_C"/>
</dbReference>
<comment type="subcellular location">
    <subcellularLocation>
        <location evidence="2">Cell membrane</location>
    </subcellularLocation>
</comment>
<dbReference type="Gene3D" id="3.30.565.10">
    <property type="entry name" value="Histidine kinase-like ATPase, C-terminal domain"/>
    <property type="match status" value="1"/>
</dbReference>
<keyword evidence="6 11" id="KW-0812">Transmembrane</keyword>
<keyword evidence="10 11" id="KW-0472">Membrane</keyword>
<proteinExistence type="predicted"/>
<dbReference type="CDD" id="cd00082">
    <property type="entry name" value="HisKA"/>
    <property type="match status" value="1"/>
</dbReference>
<evidence type="ECO:0000259" key="13">
    <source>
        <dbReference type="PROSITE" id="PS50885"/>
    </source>
</evidence>
<dbReference type="PROSITE" id="PS50109">
    <property type="entry name" value="HIS_KIN"/>
    <property type="match status" value="1"/>
</dbReference>
<dbReference type="SUPFAM" id="SSF47384">
    <property type="entry name" value="Homodimeric domain of signal transducing histidine kinase"/>
    <property type="match status" value="1"/>
</dbReference>
<dbReference type="PANTHER" id="PTHR45436">
    <property type="entry name" value="SENSOR HISTIDINE KINASE YKOH"/>
    <property type="match status" value="1"/>
</dbReference>
<evidence type="ECO:0000256" key="9">
    <source>
        <dbReference type="ARBA" id="ARBA00023012"/>
    </source>
</evidence>
<dbReference type="CDD" id="cd00075">
    <property type="entry name" value="HATPase"/>
    <property type="match status" value="1"/>
</dbReference>
<keyword evidence="8 11" id="KW-1133">Transmembrane helix</keyword>
<evidence type="ECO:0000313" key="14">
    <source>
        <dbReference type="EMBL" id="KHD98356.1"/>
    </source>
</evidence>
<dbReference type="SUPFAM" id="SSF55874">
    <property type="entry name" value="ATPase domain of HSP90 chaperone/DNA topoisomerase II/histidine kinase"/>
    <property type="match status" value="1"/>
</dbReference>
<name>A0A0A6VUW8_KOCRO</name>
<dbReference type="Proteomes" id="UP000030466">
    <property type="component" value="Unassembled WGS sequence"/>
</dbReference>
<keyword evidence="7" id="KW-0418">Kinase</keyword>
<dbReference type="GO" id="GO:0000155">
    <property type="term" value="F:phosphorelay sensor kinase activity"/>
    <property type="evidence" value="ECO:0007669"/>
    <property type="project" value="InterPro"/>
</dbReference>
<evidence type="ECO:0000256" key="4">
    <source>
        <dbReference type="ARBA" id="ARBA00022553"/>
    </source>
</evidence>
<protein>
    <recommendedName>
        <fullName evidence="3">histidine kinase</fullName>
        <ecNumber evidence="3">2.7.13.3</ecNumber>
    </recommendedName>
</protein>
<dbReference type="OrthoDB" id="9786919at2"/>
<feature type="transmembrane region" description="Helical" evidence="11">
    <location>
        <begin position="20"/>
        <end position="41"/>
    </location>
</feature>
<dbReference type="CDD" id="cd06225">
    <property type="entry name" value="HAMP"/>
    <property type="match status" value="1"/>
</dbReference>
<gene>
    <name evidence="14" type="ORF">GY22_04695</name>
</gene>
<evidence type="ECO:0000259" key="12">
    <source>
        <dbReference type="PROSITE" id="PS50109"/>
    </source>
</evidence>
<dbReference type="SMART" id="SM00304">
    <property type="entry name" value="HAMP"/>
    <property type="match status" value="1"/>
</dbReference>
<dbReference type="InterPro" id="IPR003594">
    <property type="entry name" value="HATPase_dom"/>
</dbReference>
<feature type="domain" description="Histidine kinase" evidence="12">
    <location>
        <begin position="268"/>
        <end position="477"/>
    </location>
</feature>
<evidence type="ECO:0000313" key="15">
    <source>
        <dbReference type="Proteomes" id="UP000030466"/>
    </source>
</evidence>
<dbReference type="EC" id="2.7.13.3" evidence="3"/>
<feature type="transmembrane region" description="Helical" evidence="11">
    <location>
        <begin position="183"/>
        <end position="206"/>
    </location>
</feature>
<keyword evidence="4" id="KW-0597">Phosphoprotein</keyword>
<keyword evidence="9" id="KW-0902">Two-component regulatory system</keyword>
<evidence type="ECO:0000256" key="11">
    <source>
        <dbReference type="SAM" id="Phobius"/>
    </source>
</evidence>
<keyword evidence="5" id="KW-0808">Transferase</keyword>
<dbReference type="InterPro" id="IPR005467">
    <property type="entry name" value="His_kinase_dom"/>
</dbReference>
<reference evidence="14 15" key="1">
    <citation type="journal article" date="2003" name="Int. J. Syst. Evol. Microbiol.">
        <title>Kocuria polaris sp. nov., an orange-pigmented psychrophilic bacterium isolated from an Antarctic cyanobacterial mat sample.</title>
        <authorList>
            <person name="Reddy G.S."/>
            <person name="Prakash J.S."/>
            <person name="Prabahar V."/>
            <person name="Matsumoto G.I."/>
            <person name="Stackebrandt E."/>
            <person name="Shivaji S."/>
        </authorList>
    </citation>
    <scope>NUCLEOTIDE SEQUENCE [LARGE SCALE GENOMIC DNA]</scope>
    <source>
        <strain evidence="14 15">CMS 76or</strain>
    </source>
</reference>
<dbReference type="Gene3D" id="6.10.340.10">
    <property type="match status" value="1"/>
</dbReference>
<evidence type="ECO:0000256" key="6">
    <source>
        <dbReference type="ARBA" id="ARBA00022692"/>
    </source>
</evidence>
<organism evidence="14 15">
    <name type="scientific">Kocuria rosea subsp. polaris</name>
    <dbReference type="NCBI Taxonomy" id="136273"/>
    <lineage>
        <taxon>Bacteria</taxon>
        <taxon>Bacillati</taxon>
        <taxon>Actinomycetota</taxon>
        <taxon>Actinomycetes</taxon>
        <taxon>Micrococcales</taxon>
        <taxon>Micrococcaceae</taxon>
        <taxon>Kocuria</taxon>
    </lineage>
</organism>
<comment type="catalytic activity">
    <reaction evidence="1">
        <text>ATP + protein L-histidine = ADP + protein N-phospho-L-histidine.</text>
        <dbReference type="EC" id="2.7.13.3"/>
    </reaction>
</comment>
<sequence length="482" mass="51280">MTSARRGLLDRWGVRERSTAAAALLILLVMAVAGAVLLEVLSRAAVGAAQDQAVARQTEILQDLGLPWGPRSAGGAAGETAVFTQAGLGELMLRLGRPGVIVQIQDADGQVVAASPASALGTDLSVPVLEPGRSFDSAATGDGLALRTDDHVYVAHGMYINGVPLTLTVAVPMALQQGTLQTVSLFLLVGGPVLALLGAALMWFLVGRSLAPVRRITGQVRRIGTARLGERVDVPPTRDEIAALAETMNGMLDRLQTSDRAQRRFVADASHELRSPLATLTTTIEVAASDPSGATWPEVAPVLRSQSRRMGQLVEDLLTLAKVDDAGLRLRTADTDLDEVVREEIARMRPASRHEVRVHVDPVRVRGDASRLQQVVRNLLSNAERHADTWIAVSLAAEGDEAVVTVVNDGDRIAPEDRERVFERFVRLDDSRTRDTGGSGLGLAISREIVAAHGGTIGAGEDPEGRCRFQVRLPREGGDGEG</sequence>
<dbReference type="PRINTS" id="PR00344">
    <property type="entry name" value="BCTRLSENSOR"/>
</dbReference>
<dbReference type="InterPro" id="IPR050428">
    <property type="entry name" value="TCS_sensor_his_kinase"/>
</dbReference>
<dbReference type="InterPro" id="IPR003660">
    <property type="entry name" value="HAMP_dom"/>
</dbReference>
<dbReference type="PROSITE" id="PS50885">
    <property type="entry name" value="HAMP"/>
    <property type="match status" value="1"/>
</dbReference>
<evidence type="ECO:0000256" key="7">
    <source>
        <dbReference type="ARBA" id="ARBA00022777"/>
    </source>
</evidence>
<keyword evidence="15" id="KW-1185">Reference proteome</keyword>